<dbReference type="InterPro" id="IPR003172">
    <property type="entry name" value="ML_dom"/>
</dbReference>
<dbReference type="InParanoid" id="A0A166B0H1"/>
<comment type="subunit">
    <text evidence="3">Monomer.</text>
</comment>
<dbReference type="Pfam" id="PF02221">
    <property type="entry name" value="E1_DerP2_DerF2"/>
    <property type="match status" value="1"/>
</dbReference>
<feature type="chain" id="PRO_5007870974" description="Phosphatidylglycerol/phosphatidylinositol transfer protein" evidence="8">
    <location>
        <begin position="22"/>
        <end position="149"/>
    </location>
</feature>
<evidence type="ECO:0000259" key="9">
    <source>
        <dbReference type="SMART" id="SM00737"/>
    </source>
</evidence>
<evidence type="ECO:0000256" key="5">
    <source>
        <dbReference type="ARBA" id="ARBA00022448"/>
    </source>
</evidence>
<comment type="similarity">
    <text evidence="2">Belongs to the NPC2 family.</text>
</comment>
<dbReference type="PANTHER" id="PTHR11306">
    <property type="entry name" value="NIEMANN PICK TYPE C2 PROTEIN NPC2-RELATED"/>
    <property type="match status" value="1"/>
</dbReference>
<evidence type="ECO:0000313" key="11">
    <source>
        <dbReference type="Proteomes" id="UP000077266"/>
    </source>
</evidence>
<evidence type="ECO:0000256" key="6">
    <source>
        <dbReference type="ARBA" id="ARBA00022729"/>
    </source>
</evidence>
<dbReference type="SMART" id="SM00737">
    <property type="entry name" value="ML"/>
    <property type="match status" value="1"/>
</dbReference>
<evidence type="ECO:0000256" key="3">
    <source>
        <dbReference type="ARBA" id="ARBA00011245"/>
    </source>
</evidence>
<evidence type="ECO:0000256" key="1">
    <source>
        <dbReference type="ARBA" id="ARBA00002053"/>
    </source>
</evidence>
<keyword evidence="7" id="KW-0445">Lipid transport</keyword>
<organism evidence="10 11">
    <name type="scientific">Exidia glandulosa HHB12029</name>
    <dbReference type="NCBI Taxonomy" id="1314781"/>
    <lineage>
        <taxon>Eukaryota</taxon>
        <taxon>Fungi</taxon>
        <taxon>Dikarya</taxon>
        <taxon>Basidiomycota</taxon>
        <taxon>Agaricomycotina</taxon>
        <taxon>Agaricomycetes</taxon>
        <taxon>Auriculariales</taxon>
        <taxon>Exidiaceae</taxon>
        <taxon>Exidia</taxon>
    </lineage>
</organism>
<dbReference type="Gene3D" id="2.70.220.10">
    <property type="entry name" value="Ganglioside GM2 activator"/>
    <property type="match status" value="1"/>
</dbReference>
<dbReference type="FunCoup" id="A0A166B0H1">
    <property type="interactions" value="1"/>
</dbReference>
<protein>
    <recommendedName>
        <fullName evidence="4">Phosphatidylglycerol/phosphatidylinositol transfer protein</fullName>
    </recommendedName>
</protein>
<keyword evidence="5" id="KW-0813">Transport</keyword>
<dbReference type="EMBL" id="KV425938">
    <property type="protein sequence ID" value="KZV96819.1"/>
    <property type="molecule type" value="Genomic_DNA"/>
</dbReference>
<dbReference type="OrthoDB" id="6409159at2759"/>
<evidence type="ECO:0000256" key="2">
    <source>
        <dbReference type="ARBA" id="ARBA00006370"/>
    </source>
</evidence>
<gene>
    <name evidence="10" type="ORF">EXIGLDRAFT_642868</name>
</gene>
<evidence type="ECO:0000256" key="8">
    <source>
        <dbReference type="SAM" id="SignalP"/>
    </source>
</evidence>
<dbReference type="PANTHER" id="PTHR11306:SF0">
    <property type="entry name" value="PHOSPHATIDYLGLYCEROL_PHOSPHATIDYLINOSITOL TRANSFER PROTEIN"/>
    <property type="match status" value="1"/>
</dbReference>
<dbReference type="InterPro" id="IPR014756">
    <property type="entry name" value="Ig_E-set"/>
</dbReference>
<evidence type="ECO:0000313" key="10">
    <source>
        <dbReference type="EMBL" id="KZV96819.1"/>
    </source>
</evidence>
<evidence type="ECO:0000256" key="4">
    <source>
        <dbReference type="ARBA" id="ARBA00016056"/>
    </source>
</evidence>
<feature type="non-terminal residue" evidence="10">
    <location>
        <position position="149"/>
    </location>
</feature>
<dbReference type="Proteomes" id="UP000077266">
    <property type="component" value="Unassembled WGS sequence"/>
</dbReference>
<comment type="function">
    <text evidence="1">Catalyzes the intermembrane transfer of phosphatidylglycerol and phosphatidylinositol.</text>
</comment>
<keyword evidence="6 8" id="KW-0732">Signal</keyword>
<dbReference type="AlphaFoldDB" id="A0A166B0H1"/>
<dbReference type="InterPro" id="IPR039670">
    <property type="entry name" value="NPC2-like"/>
</dbReference>
<feature type="domain" description="MD-2-related lipid-recognition" evidence="9">
    <location>
        <begin position="34"/>
        <end position="149"/>
    </location>
</feature>
<reference evidence="10 11" key="1">
    <citation type="journal article" date="2016" name="Mol. Biol. Evol.">
        <title>Comparative Genomics of Early-Diverging Mushroom-Forming Fungi Provides Insights into the Origins of Lignocellulose Decay Capabilities.</title>
        <authorList>
            <person name="Nagy L.G."/>
            <person name="Riley R."/>
            <person name="Tritt A."/>
            <person name="Adam C."/>
            <person name="Daum C."/>
            <person name="Floudas D."/>
            <person name="Sun H."/>
            <person name="Yadav J.S."/>
            <person name="Pangilinan J."/>
            <person name="Larsson K.H."/>
            <person name="Matsuura K."/>
            <person name="Barry K."/>
            <person name="Labutti K."/>
            <person name="Kuo R."/>
            <person name="Ohm R.A."/>
            <person name="Bhattacharya S.S."/>
            <person name="Shirouzu T."/>
            <person name="Yoshinaga Y."/>
            <person name="Martin F.M."/>
            <person name="Grigoriev I.V."/>
            <person name="Hibbett D.S."/>
        </authorList>
    </citation>
    <scope>NUCLEOTIDE SEQUENCE [LARGE SCALE GENOMIC DNA]</scope>
    <source>
        <strain evidence="10 11">HHB12029</strain>
    </source>
</reference>
<dbReference type="SUPFAM" id="SSF81296">
    <property type="entry name" value="E set domains"/>
    <property type="match status" value="1"/>
</dbReference>
<keyword evidence="11" id="KW-1185">Reference proteome</keyword>
<feature type="signal peptide" evidence="8">
    <location>
        <begin position="1"/>
        <end position="21"/>
    </location>
</feature>
<name>A0A166B0H1_EXIGL</name>
<evidence type="ECO:0000256" key="7">
    <source>
        <dbReference type="ARBA" id="ARBA00023055"/>
    </source>
</evidence>
<proteinExistence type="inferred from homology"/>
<dbReference type="InterPro" id="IPR036846">
    <property type="entry name" value="GM2-AP_sf"/>
</dbReference>
<dbReference type="STRING" id="1314781.A0A166B0H1"/>
<sequence>MMPRLLTTLMALASALVTVMAAPSQIPLADNVEINDCGTDDDWFKLDKIEATPYPPRSGENVTVYAVGTVYKAIEEGAFVDITVKLGLIKIHTERVDICKIVEENGERECPLEPGEYTVNQTVTIPGVAPLGRYSIEARGYSGEEAEEA</sequence>
<dbReference type="GO" id="GO:0032934">
    <property type="term" value="F:sterol binding"/>
    <property type="evidence" value="ECO:0007669"/>
    <property type="project" value="InterPro"/>
</dbReference>
<dbReference type="GO" id="GO:0015918">
    <property type="term" value="P:sterol transport"/>
    <property type="evidence" value="ECO:0007669"/>
    <property type="project" value="InterPro"/>
</dbReference>
<accession>A0A166B0H1</accession>